<reference evidence="11" key="1">
    <citation type="submission" date="2020-06" db="EMBL/GenBank/DDBJ databases">
        <authorList>
            <person name="Li T."/>
            <person name="Hu X."/>
            <person name="Zhang T."/>
            <person name="Song X."/>
            <person name="Zhang H."/>
            <person name="Dai N."/>
            <person name="Sheng W."/>
            <person name="Hou X."/>
            <person name="Wei L."/>
        </authorList>
    </citation>
    <scope>NUCLEOTIDE SEQUENCE</scope>
    <source>
        <strain evidence="11">G02</strain>
        <tissue evidence="11">Leaf</tissue>
    </source>
</reference>
<comment type="caution">
    <text evidence="11">The sequence shown here is derived from an EMBL/GenBank/DDBJ whole genome shotgun (WGS) entry which is preliminary data.</text>
</comment>
<evidence type="ECO:0000256" key="6">
    <source>
        <dbReference type="ARBA" id="ARBA00022989"/>
    </source>
</evidence>
<dbReference type="CDD" id="cd03882">
    <property type="entry name" value="M28_nicalin_like"/>
    <property type="match status" value="1"/>
</dbReference>
<evidence type="ECO:0000256" key="10">
    <source>
        <dbReference type="SAM" id="SignalP"/>
    </source>
</evidence>
<accession>A0AAW2W4F1</accession>
<dbReference type="InterPro" id="IPR016574">
    <property type="entry name" value="Nicalin"/>
</dbReference>
<name>A0AAW2W4F1_SESRA</name>
<proteinExistence type="inferred from homology"/>
<sequence length="1179" mass="128105">MALKPLLLLVFAAIMTFMSVAEAQSNIIVHVNGTLYCTSNATPAPNGTPTPVFPNATLQVACSADVVGNAPSNTTSNADGTYRVVLIPRPNATVGSIVSNCRLFVLTPLSTCNPTLPSVGLVSDLIFVRTVPIGFLRIAYLVAAGGMTLISIAEAQNTVGIVHVNGTLYCTADGSPGPNGTATPPVFSNATLQVACSNNVVFNSPSNATSNGNGVYLVVLLPRPSSSIVASIVSNCRLFVLTPLSTCNPTLPSAALVSNLRFVRSVQVGFAWITYMAATAAEFKKMNSLSATGFFPKYPVFHYTKRRRYCTRLPAVFSTLKASPPPLNEFAGDDVLREFLKERELSGDFIAKLSDELWLRGMVANSKNLGEFEGIADNQKFSSGSRLLDEDVGQESEGGFLKLKRTNEWLLGDDNSAPMNRKMASKEVRDDGERRKRLNFLRYEALKRELLLLTVSIGTACSGYCLIALSVQASVSYATGVLFSCLYFQLLCKHADNISREAVPEVFTKKKSKKIGIRSEDLQDFVERTLKGSSIALSSPRLVIPAAIYGLWELSQHFGHDIFDFQLVPAMVGLFAYKAAALVQVYRDNEDLQFIFPENTDRSKLQSSLPMAKSQSPVLVEPVYSSVIALLIIVMACVELCDAVTVVDVYRLVQYDLAGVPFGSRLAALNHHAGSSLFSSSSAGAAVTDLSRTVLILPVRELNLTFIREYIGQKKPLGGLLLLLPQVFNPQNADSGGGSDHDSATKVIKEVLVELEKLLLHANIPYPVYFGFEDDHVNAVLADVKKNDATGQPATATTGGYKLVVAAPEPKKIASPAIANIQGWLPGLKADGDSNQLPTIAVVASYDTFGAAPALSVGSDSNASGVVALLEIARLFSVLYSSAKTRGRYNLLFVLTSGGPYNYNGTHKWLRSLDQRLRETIDYAICLNSIGSSNNDLWIHVSKPPDNVYIKQIFEGFSSVSEELGLKVGLKHKKINISNPRVAWEHEQFSRLRVTAATLSELAVAPDFLESTGGLSDSRYFVDEASISRSVKLVAESLARHIYGQEGKSIDIFADNSSLSVNPSYIRSWLQFLSTTPRVAPFLSKNDPLIMALKKELADHTVEVSVQQEVLDGMFTFYDSISSRLHIYQVASVTFDLLLLLVLGSYLITLFCFLVITTRGLDDLISLFRRPTSRKVKTA</sequence>
<keyword evidence="6 9" id="KW-1133">Transmembrane helix</keyword>
<feature type="signal peptide" evidence="10">
    <location>
        <begin position="1"/>
        <end position="23"/>
    </location>
</feature>
<dbReference type="Gene3D" id="3.40.630.10">
    <property type="entry name" value="Zn peptidases"/>
    <property type="match status" value="1"/>
</dbReference>
<evidence type="ECO:0000256" key="1">
    <source>
        <dbReference type="ARBA" id="ARBA00004389"/>
    </source>
</evidence>
<feature type="chain" id="PRO_5043890077" evidence="10">
    <location>
        <begin position="24"/>
        <end position="1179"/>
    </location>
</feature>
<organism evidence="11">
    <name type="scientific">Sesamum radiatum</name>
    <name type="common">Black benniseed</name>
    <dbReference type="NCBI Taxonomy" id="300843"/>
    <lineage>
        <taxon>Eukaryota</taxon>
        <taxon>Viridiplantae</taxon>
        <taxon>Streptophyta</taxon>
        <taxon>Embryophyta</taxon>
        <taxon>Tracheophyta</taxon>
        <taxon>Spermatophyta</taxon>
        <taxon>Magnoliopsida</taxon>
        <taxon>eudicotyledons</taxon>
        <taxon>Gunneridae</taxon>
        <taxon>Pentapetalae</taxon>
        <taxon>asterids</taxon>
        <taxon>lamiids</taxon>
        <taxon>Lamiales</taxon>
        <taxon>Pedaliaceae</taxon>
        <taxon>Sesamum</taxon>
    </lineage>
</organism>
<protein>
    <submittedName>
        <fullName evidence="11">Nicalin-1</fullName>
    </submittedName>
</protein>
<dbReference type="EMBL" id="JACGWJ010000002">
    <property type="protein sequence ID" value="KAL0436278.1"/>
    <property type="molecule type" value="Genomic_DNA"/>
</dbReference>
<evidence type="ECO:0000256" key="4">
    <source>
        <dbReference type="ARBA" id="ARBA00022729"/>
    </source>
</evidence>
<keyword evidence="8" id="KW-0325">Glycoprotein</keyword>
<evidence type="ECO:0000256" key="7">
    <source>
        <dbReference type="ARBA" id="ARBA00023136"/>
    </source>
</evidence>
<evidence type="ECO:0000256" key="5">
    <source>
        <dbReference type="ARBA" id="ARBA00022824"/>
    </source>
</evidence>
<keyword evidence="7 9" id="KW-0472">Membrane</keyword>
<reference evidence="11" key="2">
    <citation type="journal article" date="2024" name="Plant">
        <title>Genomic evolution and insights into agronomic trait innovations of Sesamum species.</title>
        <authorList>
            <person name="Miao H."/>
            <person name="Wang L."/>
            <person name="Qu L."/>
            <person name="Liu H."/>
            <person name="Sun Y."/>
            <person name="Le M."/>
            <person name="Wang Q."/>
            <person name="Wei S."/>
            <person name="Zheng Y."/>
            <person name="Lin W."/>
            <person name="Duan Y."/>
            <person name="Cao H."/>
            <person name="Xiong S."/>
            <person name="Wang X."/>
            <person name="Wei L."/>
            <person name="Li C."/>
            <person name="Ma Q."/>
            <person name="Ju M."/>
            <person name="Zhao R."/>
            <person name="Li G."/>
            <person name="Mu C."/>
            <person name="Tian Q."/>
            <person name="Mei H."/>
            <person name="Zhang T."/>
            <person name="Gao T."/>
            <person name="Zhang H."/>
        </authorList>
    </citation>
    <scope>NUCLEOTIDE SEQUENCE</scope>
    <source>
        <strain evidence="11">G02</strain>
    </source>
</reference>
<dbReference type="Pfam" id="PF05450">
    <property type="entry name" value="Nicastrin"/>
    <property type="match status" value="1"/>
</dbReference>
<evidence type="ECO:0000256" key="9">
    <source>
        <dbReference type="SAM" id="Phobius"/>
    </source>
</evidence>
<comment type="similarity">
    <text evidence="2">Belongs to the nicastrin family.</text>
</comment>
<dbReference type="PANTHER" id="PTHR31826">
    <property type="entry name" value="NICALIN"/>
    <property type="match status" value="1"/>
</dbReference>
<keyword evidence="4 10" id="KW-0732">Signal</keyword>
<dbReference type="SUPFAM" id="SSF53187">
    <property type="entry name" value="Zn-dependent exopeptidases"/>
    <property type="match status" value="1"/>
</dbReference>
<dbReference type="GO" id="GO:0005789">
    <property type="term" value="C:endoplasmic reticulum membrane"/>
    <property type="evidence" value="ECO:0007669"/>
    <property type="project" value="UniProtKB-SubCell"/>
</dbReference>
<dbReference type="AlphaFoldDB" id="A0AAW2W4F1"/>
<evidence type="ECO:0000313" key="11">
    <source>
        <dbReference type="EMBL" id="KAL0436278.1"/>
    </source>
</evidence>
<evidence type="ECO:0000256" key="2">
    <source>
        <dbReference type="ARBA" id="ARBA00007717"/>
    </source>
</evidence>
<evidence type="ECO:0000256" key="3">
    <source>
        <dbReference type="ARBA" id="ARBA00022692"/>
    </source>
</evidence>
<keyword evidence="3 9" id="KW-0812">Transmembrane</keyword>
<comment type="subcellular location">
    <subcellularLocation>
        <location evidence="1">Endoplasmic reticulum membrane</location>
        <topology evidence="1">Single-pass membrane protein</topology>
    </subcellularLocation>
</comment>
<evidence type="ECO:0000256" key="8">
    <source>
        <dbReference type="ARBA" id="ARBA00023180"/>
    </source>
</evidence>
<gene>
    <name evidence="11" type="ORF">Sradi_0335700</name>
</gene>
<keyword evidence="5" id="KW-0256">Endoplasmic reticulum</keyword>
<feature type="transmembrane region" description="Helical" evidence="9">
    <location>
        <begin position="1137"/>
        <end position="1161"/>
    </location>
</feature>
<dbReference type="GO" id="GO:0009966">
    <property type="term" value="P:regulation of signal transduction"/>
    <property type="evidence" value="ECO:0007669"/>
    <property type="project" value="InterPro"/>
</dbReference>